<dbReference type="Pfam" id="PF23838">
    <property type="entry name" value="DUF7208"/>
    <property type="match status" value="1"/>
</dbReference>
<dbReference type="InterPro" id="IPR055632">
    <property type="entry name" value="DUF7208"/>
</dbReference>
<dbReference type="EMBL" id="LR881104">
    <property type="protein sequence ID" value="CAD5236140.1"/>
    <property type="molecule type" value="Genomic_DNA"/>
</dbReference>
<keyword evidence="2" id="KW-1185">Reference proteome</keyword>
<evidence type="ECO:0000313" key="2">
    <source>
        <dbReference type="Proteomes" id="UP000596247"/>
    </source>
</evidence>
<dbReference type="Proteomes" id="UP000596247">
    <property type="component" value="Chromosome"/>
</dbReference>
<name>A0A7R8R5G5_9CAUD</name>
<evidence type="ECO:0000313" key="1">
    <source>
        <dbReference type="EMBL" id="CAD5236140.1"/>
    </source>
</evidence>
<gene>
    <name evidence="1" type="ORF">LLCLJKAH_00151</name>
</gene>
<protein>
    <submittedName>
        <fullName evidence="1">Virion structural protein</fullName>
    </submittedName>
</protein>
<sequence length="286" mass="30447">MAKAIQRTVLAASLSTAKILGLAYPLVPNTTLNEKLSIQSGVISSDSTVTPTLKYWVIGDGGHNITSNGSSQPYVTPVQHRPSDFGLFNQVPFVLRLPADDLTAAQQANYGLRRVETHGGTQYVAYYAKRLDTSTTAVTLHKTVIVDGVSTTTTFVPDESNLNPTKPVVTSTTTTTANGTYLSASAPLTITFSEFDATEFLNVAKILYGDENTAAISEIALVTGIDLSVPLTNSSSTASTFNEIIMAQIYTHFSAYYAVAFAEQGFEFTVDVGHTEPLAAEGNVSA</sequence>
<accession>A0A7R8R5G5</accession>
<proteinExistence type="predicted"/>
<reference evidence="1 2" key="1">
    <citation type="submission" date="2020-09" db="EMBL/GenBank/DDBJ databases">
        <authorList>
            <person name="Jameson E."/>
        </authorList>
    </citation>
    <scope>NUCLEOTIDE SEQUENCE [LARGE SCALE GENOMIC DNA]</scope>
</reference>
<organism evidence="1 2">
    <name type="scientific">Klebsiella phage vB_KvM-Eowyn</name>
    <dbReference type="NCBI Taxonomy" id="2762819"/>
    <lineage>
        <taxon>Viruses</taxon>
        <taxon>Duplodnaviria</taxon>
        <taxon>Heunggongvirae</taxon>
        <taxon>Uroviricota</taxon>
        <taxon>Caudoviricetes</taxon>
        <taxon>Chimalliviridae</taxon>
        <taxon>Eowynvirus</taxon>
        <taxon>Eowynvirus eowyn</taxon>
    </lineage>
</organism>